<evidence type="ECO:0000256" key="7">
    <source>
        <dbReference type="ARBA" id="ARBA00023136"/>
    </source>
</evidence>
<evidence type="ECO:0000256" key="6">
    <source>
        <dbReference type="ARBA" id="ARBA00022989"/>
    </source>
</evidence>
<evidence type="ECO:0000259" key="9">
    <source>
        <dbReference type="Pfam" id="PF13231"/>
    </source>
</evidence>
<dbReference type="Pfam" id="PF13231">
    <property type="entry name" value="PMT_2"/>
    <property type="match status" value="1"/>
</dbReference>
<evidence type="ECO:0000256" key="4">
    <source>
        <dbReference type="ARBA" id="ARBA00022679"/>
    </source>
</evidence>
<proteinExistence type="predicted"/>
<evidence type="ECO:0000256" key="3">
    <source>
        <dbReference type="ARBA" id="ARBA00022676"/>
    </source>
</evidence>
<organism evidence="10 11">
    <name type="scientific">Candidatus Collierbacteria bacterium GW2011_GWC2_43_12</name>
    <dbReference type="NCBI Taxonomy" id="1618390"/>
    <lineage>
        <taxon>Bacteria</taxon>
        <taxon>Candidatus Collieribacteriota</taxon>
    </lineage>
</organism>
<dbReference type="Proteomes" id="UP000033980">
    <property type="component" value="Unassembled WGS sequence"/>
</dbReference>
<evidence type="ECO:0000313" key="10">
    <source>
        <dbReference type="EMBL" id="KKS94732.1"/>
    </source>
</evidence>
<comment type="subcellular location">
    <subcellularLocation>
        <location evidence="1">Cell membrane</location>
        <topology evidence="1">Multi-pass membrane protein</topology>
    </subcellularLocation>
</comment>
<keyword evidence="7 8" id="KW-0472">Membrane</keyword>
<protein>
    <recommendedName>
        <fullName evidence="9">Glycosyltransferase RgtA/B/C/D-like domain-containing protein</fullName>
    </recommendedName>
</protein>
<comment type="caution">
    <text evidence="10">The sequence shown here is derived from an EMBL/GenBank/DDBJ whole genome shotgun (WGS) entry which is preliminary data.</text>
</comment>
<keyword evidence="5 8" id="KW-0812">Transmembrane</keyword>
<accession>A0A0G1DAP0</accession>
<reference evidence="10 11" key="1">
    <citation type="journal article" date="2015" name="Nature">
        <title>rRNA introns, odd ribosomes, and small enigmatic genomes across a large radiation of phyla.</title>
        <authorList>
            <person name="Brown C.T."/>
            <person name="Hug L.A."/>
            <person name="Thomas B.C."/>
            <person name="Sharon I."/>
            <person name="Castelle C.J."/>
            <person name="Singh A."/>
            <person name="Wilkins M.J."/>
            <person name="Williams K.H."/>
            <person name="Banfield J.F."/>
        </authorList>
    </citation>
    <scope>NUCLEOTIDE SEQUENCE [LARGE SCALE GENOMIC DNA]</scope>
</reference>
<feature type="domain" description="Glycosyltransferase RgtA/B/C/D-like" evidence="9">
    <location>
        <begin position="76"/>
        <end position="223"/>
    </location>
</feature>
<dbReference type="InterPro" id="IPR050297">
    <property type="entry name" value="LipidA_mod_glycosyltrf_83"/>
</dbReference>
<keyword evidence="3" id="KW-0328">Glycosyltransferase</keyword>
<keyword evidence="6 8" id="KW-1133">Transmembrane helix</keyword>
<dbReference type="PANTHER" id="PTHR33908">
    <property type="entry name" value="MANNOSYLTRANSFERASE YKCB-RELATED"/>
    <property type="match status" value="1"/>
</dbReference>
<keyword evidence="2" id="KW-1003">Cell membrane</keyword>
<feature type="transmembrane region" description="Helical" evidence="8">
    <location>
        <begin position="275"/>
        <end position="292"/>
    </location>
</feature>
<feature type="transmembrane region" description="Helical" evidence="8">
    <location>
        <begin position="250"/>
        <end position="269"/>
    </location>
</feature>
<dbReference type="GO" id="GO:0016763">
    <property type="term" value="F:pentosyltransferase activity"/>
    <property type="evidence" value="ECO:0007669"/>
    <property type="project" value="TreeGrafter"/>
</dbReference>
<feature type="transmembrane region" description="Helical" evidence="8">
    <location>
        <begin position="212"/>
        <end position="238"/>
    </location>
</feature>
<name>A0A0G1DAP0_9BACT</name>
<evidence type="ECO:0000256" key="5">
    <source>
        <dbReference type="ARBA" id="ARBA00022692"/>
    </source>
</evidence>
<feature type="transmembrane region" description="Helical" evidence="8">
    <location>
        <begin position="113"/>
        <end position="129"/>
    </location>
</feature>
<feature type="transmembrane region" description="Helical" evidence="8">
    <location>
        <begin position="299"/>
        <end position="317"/>
    </location>
</feature>
<dbReference type="GO" id="GO:0009103">
    <property type="term" value="P:lipopolysaccharide biosynthetic process"/>
    <property type="evidence" value="ECO:0007669"/>
    <property type="project" value="UniProtKB-ARBA"/>
</dbReference>
<dbReference type="GO" id="GO:0010041">
    <property type="term" value="P:response to iron(III) ion"/>
    <property type="evidence" value="ECO:0007669"/>
    <property type="project" value="TreeGrafter"/>
</dbReference>
<dbReference type="GO" id="GO:0005886">
    <property type="term" value="C:plasma membrane"/>
    <property type="evidence" value="ECO:0007669"/>
    <property type="project" value="UniProtKB-SubCell"/>
</dbReference>
<feature type="transmembrane region" description="Helical" evidence="8">
    <location>
        <begin position="165"/>
        <end position="192"/>
    </location>
</feature>
<evidence type="ECO:0000256" key="2">
    <source>
        <dbReference type="ARBA" id="ARBA00022475"/>
    </source>
</evidence>
<evidence type="ECO:0000313" key="11">
    <source>
        <dbReference type="Proteomes" id="UP000033980"/>
    </source>
</evidence>
<keyword evidence="4" id="KW-0808">Transferase</keyword>
<dbReference type="InterPro" id="IPR038731">
    <property type="entry name" value="RgtA/B/C-like"/>
</dbReference>
<feature type="transmembrane region" description="Helical" evidence="8">
    <location>
        <begin position="135"/>
        <end position="153"/>
    </location>
</feature>
<evidence type="ECO:0000256" key="1">
    <source>
        <dbReference type="ARBA" id="ARBA00004651"/>
    </source>
</evidence>
<dbReference type="EMBL" id="LCFK01000004">
    <property type="protein sequence ID" value="KKS94732.1"/>
    <property type="molecule type" value="Genomic_DNA"/>
</dbReference>
<feature type="transmembrane region" description="Helical" evidence="8">
    <location>
        <begin position="323"/>
        <end position="342"/>
    </location>
</feature>
<evidence type="ECO:0000256" key="8">
    <source>
        <dbReference type="SAM" id="Phobius"/>
    </source>
</evidence>
<gene>
    <name evidence="10" type="ORF">UV68_C0004G0014</name>
</gene>
<sequence>MFLQIKRYLPSITLGTLLLAGLVFRLKGISTNHSFWSDEAYVSGIAKDIFLGKTSLSQGLSALRYQFFQIITVLGSFSLFGISEWAARLPSVLWGTAGIATSYLVAKKFSNHGGGLLAAFLYTFLQLNLANSTQAKPYAAIQTLYLLTIYGSLTLSETVKMKQKLLIHAVILAGASIAIFYHPLGIICLVFYLTYTLPGFYSWLKKLPTIYIFSLVLGLTFIAFYLFDLGVIISLFFRPTVNNFTYLREFFWRQYAFLTLPAIFGLALIKDKKSILSLALSTLPVLIMWLFFQESKNLRYLLPLIGLLIVKFGIFWTKVSFSLYKGSAVVCLFVALLIYAGGYKVVRKPAVYYTPNADFFADVQNADYKVFYKKIYEQFPDFDNIPYFTNGFDHGSWYTFHLPSAIFMKTNLPPFQHDYYSVMIYPSQEYFLQEQEKYPRGLVIIEDWQSLMPDDVKGYIKKNLKLEFRVESMAVAQEEKWPLELYSWGFDEKKSK</sequence>
<dbReference type="PANTHER" id="PTHR33908:SF3">
    <property type="entry name" value="UNDECAPRENYL PHOSPHATE-ALPHA-4-AMINO-4-DEOXY-L-ARABINOSE ARABINOSYL TRANSFERASE"/>
    <property type="match status" value="1"/>
</dbReference>
<dbReference type="AlphaFoldDB" id="A0A0G1DAP0"/>